<dbReference type="Pfam" id="PF13432">
    <property type="entry name" value="TPR_16"/>
    <property type="match status" value="2"/>
</dbReference>
<dbReference type="Pfam" id="PF13174">
    <property type="entry name" value="TPR_6"/>
    <property type="match status" value="1"/>
</dbReference>
<dbReference type="InterPro" id="IPR011990">
    <property type="entry name" value="TPR-like_helical_dom_sf"/>
</dbReference>
<dbReference type="Pfam" id="PF13414">
    <property type="entry name" value="TPR_11"/>
    <property type="match status" value="1"/>
</dbReference>
<accession>A0A6S6QX19</accession>
<dbReference type="SUPFAM" id="SSF46565">
    <property type="entry name" value="Chaperone J-domain"/>
    <property type="match status" value="1"/>
</dbReference>
<dbReference type="PANTHER" id="PTHR44858:SF1">
    <property type="entry name" value="UDP-N-ACETYLGLUCOSAMINE--PEPTIDE N-ACETYLGLUCOSAMINYLTRANSFERASE SPINDLY-RELATED"/>
    <property type="match status" value="1"/>
</dbReference>
<dbReference type="InterPro" id="IPR036869">
    <property type="entry name" value="J_dom_sf"/>
</dbReference>
<dbReference type="PANTHER" id="PTHR44858">
    <property type="entry name" value="TETRATRICOPEPTIDE REPEAT PROTEIN 6"/>
    <property type="match status" value="1"/>
</dbReference>
<dbReference type="PROSITE" id="PS50076">
    <property type="entry name" value="DNAJ_2"/>
    <property type="match status" value="1"/>
</dbReference>
<dbReference type="InterPro" id="IPR050498">
    <property type="entry name" value="Ycf3"/>
</dbReference>
<dbReference type="PROSITE" id="PS50005">
    <property type="entry name" value="TPR"/>
    <property type="match status" value="6"/>
</dbReference>
<dbReference type="EMBL" id="AP023367">
    <property type="protein sequence ID" value="BCJ94266.1"/>
    <property type="molecule type" value="Genomic_DNA"/>
</dbReference>
<gene>
    <name evidence="1" type="ORF">acsn021_18350</name>
</gene>
<dbReference type="SUPFAM" id="SSF48452">
    <property type="entry name" value="TPR-like"/>
    <property type="match status" value="7"/>
</dbReference>
<organism evidence="1 2">
    <name type="scientific">Anaerocolumna cellulosilytica</name>
    <dbReference type="NCBI Taxonomy" id="433286"/>
    <lineage>
        <taxon>Bacteria</taxon>
        <taxon>Bacillati</taxon>
        <taxon>Bacillota</taxon>
        <taxon>Clostridia</taxon>
        <taxon>Lachnospirales</taxon>
        <taxon>Lachnospiraceae</taxon>
        <taxon>Anaerocolumna</taxon>
    </lineage>
</organism>
<protein>
    <submittedName>
        <fullName evidence="1">Uncharacterized protein</fullName>
    </submittedName>
</protein>
<dbReference type="AlphaFoldDB" id="A0A6S6QX19"/>
<dbReference type="GO" id="GO:0046813">
    <property type="term" value="P:receptor-mediated virion attachment to host cell"/>
    <property type="evidence" value="ECO:0007669"/>
    <property type="project" value="TreeGrafter"/>
</dbReference>
<dbReference type="SMART" id="SM00028">
    <property type="entry name" value="TPR"/>
    <property type="match status" value="17"/>
</dbReference>
<keyword evidence="2" id="KW-1185">Reference proteome</keyword>
<dbReference type="Pfam" id="PF13424">
    <property type="entry name" value="TPR_12"/>
    <property type="match status" value="1"/>
</dbReference>
<dbReference type="Proteomes" id="UP000515561">
    <property type="component" value="Chromosome"/>
</dbReference>
<dbReference type="PROSITE" id="PS50293">
    <property type="entry name" value="TPR_REGION"/>
    <property type="match status" value="1"/>
</dbReference>
<dbReference type="InterPro" id="IPR001623">
    <property type="entry name" value="DnaJ_domain"/>
</dbReference>
<dbReference type="Pfam" id="PF13181">
    <property type="entry name" value="TPR_8"/>
    <property type="match status" value="1"/>
</dbReference>
<dbReference type="GO" id="GO:0009279">
    <property type="term" value="C:cell outer membrane"/>
    <property type="evidence" value="ECO:0007669"/>
    <property type="project" value="TreeGrafter"/>
</dbReference>
<dbReference type="KEGG" id="acel:acsn021_18350"/>
<sequence length="1112" mass="132608">MESIWKILGIEETFDLDNIKNAYRQKLVSVNPEDDPEGFKALRSAYETALQQAKNTDTEKQSDTETLTEYDIWIKKIEEIYSNFTKRIDTACWTEVLQEDICISLDTSSEAKERLLRFLMDNFRLPYKVWRCLEECFHITDEKEELYEKFPREFVDYVIRSVSNEEFLNYTLFEGDEDSDYDGYISSYFKIKNSVDEGNTENFQELYTECKDYFIYHPYLMVEEARYYSKQQEYEKALELLKQLYESHAEDNYILYYLCDAYLKVGREQEASWHFNLLLEREPNHYSGKLGVAQCHILKQEYEKAKEMYLDILEVYHGDNYVNEKLLEVNEFLIEKFSKDYEQDKNNMKAGLELGWCLCQNGKYKETVDLLDAICPDEEHEFEYNNLKGRSLLYCEQYERALSYLPKWLEGLEAIEPDDTPENKKKRRRIGYAYYAIGCAYAELPGEDEEQNRETALEYLDNACQKETDSFERLGYKNYKANILFRLERYEQCVDVCDEIIEESAHYYPAFVRRQEAYYQLKRYQDVIDDYYRAVDIYAKEAKPYELAAKTFLQFDKYEDAFRIVERAEQEEVVSTRLLYYKARILRLMNRETADIVKAYELAAELKTEDKIQELERKGDAWYEGALCKIELNELDKAMEEIQEAILLAPSEGDYLYCKANILFNQCKYKEAKNLYEILKERYPDSDTLLFKLGRVYDLLELTATALSYYLKVLELYPEHGSVNHYIAAAYEVLGNQKHKNSYYEKALPYYTKQIEVYPNDYNYIERGLLYVKLERFEDAVEDYKLAIAYDPESPYPYNNMGIAYKYMKKFKEAIECFLKAVELRGDDKNMRPFLNLASCYSILKEYENAEKYYIENTRVFSEFKDAYKELGLFYRRIKEFDKAINFYEKEKARWQDEDEADYLVRLADTYLEKGDIRKAEALYKKAIKTNPESEDAFSSYAELCFYYKQKYRKALRLYKKAVDICNDATSYDHSDYLYYMGKAYYYMGDKDKAKAVMTEVMEYYIRTYGSISQYLSSSSYKPIRNYVIGIIYYYSGEIEKAREHLEKVDSNIICRQCKYSVCYEALIGKGLLLEYERKYAEAVRYYQEAKDITTDAYCHFLINRLKKAKSI</sequence>
<dbReference type="Gene3D" id="1.25.40.10">
    <property type="entry name" value="Tetratricopeptide repeat domain"/>
    <property type="match status" value="7"/>
</dbReference>
<proteinExistence type="predicted"/>
<reference evidence="1 2" key="1">
    <citation type="journal article" date="2016" name="Int. J. Syst. Evol. Microbiol.">
        <title>Descriptions of Anaerotaenia torta gen. nov., sp. nov. and Anaerocolumna cellulosilytica gen. nov., sp. nov. isolated from a methanogenic reactor of cattle waste.</title>
        <authorList>
            <person name="Uek A."/>
            <person name="Ohtaki Y."/>
            <person name="Kaku N."/>
            <person name="Ueki K."/>
        </authorList>
    </citation>
    <scope>NUCLEOTIDE SEQUENCE [LARGE SCALE GENOMIC DNA]</scope>
    <source>
        <strain evidence="1 2">SN021</strain>
    </source>
</reference>
<dbReference type="RefSeq" id="WP_184091182.1">
    <property type="nucleotide sequence ID" value="NZ_AP023367.1"/>
</dbReference>
<name>A0A6S6QX19_9FIRM</name>
<dbReference type="InterPro" id="IPR019734">
    <property type="entry name" value="TPR_rpt"/>
</dbReference>
<evidence type="ECO:0000313" key="1">
    <source>
        <dbReference type="EMBL" id="BCJ94266.1"/>
    </source>
</evidence>
<evidence type="ECO:0000313" key="2">
    <source>
        <dbReference type="Proteomes" id="UP000515561"/>
    </source>
</evidence>